<evidence type="ECO:0000256" key="2">
    <source>
        <dbReference type="SAM" id="Phobius"/>
    </source>
</evidence>
<name>A0A916K528_9BACL</name>
<dbReference type="RefSeq" id="WP_218092634.1">
    <property type="nucleotide sequence ID" value="NZ_CAJVAS010000011.1"/>
</dbReference>
<keyword evidence="2" id="KW-1133">Transmembrane helix</keyword>
<keyword evidence="2" id="KW-0472">Membrane</keyword>
<dbReference type="InterPro" id="IPR025377">
    <property type="entry name" value="DUF4367"/>
</dbReference>
<protein>
    <recommendedName>
        <fullName evidence="3">DUF4367 domain-containing protein</fullName>
    </recommendedName>
</protein>
<feature type="region of interest" description="Disordered" evidence="1">
    <location>
        <begin position="110"/>
        <end position="129"/>
    </location>
</feature>
<gene>
    <name evidence="4" type="ORF">PAESOLCIP111_02863</name>
</gene>
<dbReference type="AlphaFoldDB" id="A0A916K528"/>
<evidence type="ECO:0000313" key="4">
    <source>
        <dbReference type="EMBL" id="CAG7626918.1"/>
    </source>
</evidence>
<dbReference type="EMBL" id="CAJVAS010000011">
    <property type="protein sequence ID" value="CAG7626918.1"/>
    <property type="molecule type" value="Genomic_DNA"/>
</dbReference>
<keyword evidence="2" id="KW-0812">Transmembrane</keyword>
<sequence length="277" mass="30177">MSDGREMNRMAPEQDAAMKETVRSLYESLQVPEGEPAWRKLQARLQAAQRRRRRWKSVKIGSAIAACSMLIGLSFGGLSPTSAFMNWFAMVRQNDDGMVNVFFGSTKKIDTTGAKTPPPPEYAKAGSGSVPTPIGGPSANGGVVHPEKVTVEEAKKKLDYALQVPAALPEGYGLDRVEIYKDADGVYRLSDLTYLHASGHMLDISQKKLSTDSSGANTTVNQAAGTIKEVDVNGYNAILVLYTVGGSRLEWLVQDVKIEIYGKLGEEDMMKLARSMK</sequence>
<reference evidence="4" key="1">
    <citation type="submission" date="2021-06" db="EMBL/GenBank/DDBJ databases">
        <authorList>
            <person name="Criscuolo A."/>
        </authorList>
    </citation>
    <scope>NUCLEOTIDE SEQUENCE</scope>
    <source>
        <strain evidence="4">CIP111600</strain>
    </source>
</reference>
<evidence type="ECO:0000256" key="1">
    <source>
        <dbReference type="SAM" id="MobiDB-lite"/>
    </source>
</evidence>
<dbReference type="Proteomes" id="UP000693672">
    <property type="component" value="Unassembled WGS sequence"/>
</dbReference>
<feature type="domain" description="DUF4367" evidence="3">
    <location>
        <begin position="165"/>
        <end position="276"/>
    </location>
</feature>
<proteinExistence type="predicted"/>
<keyword evidence="5" id="KW-1185">Reference proteome</keyword>
<comment type="caution">
    <text evidence="4">The sequence shown here is derived from an EMBL/GenBank/DDBJ whole genome shotgun (WGS) entry which is preliminary data.</text>
</comment>
<dbReference type="Pfam" id="PF14285">
    <property type="entry name" value="DUF4367"/>
    <property type="match status" value="1"/>
</dbReference>
<accession>A0A916K528</accession>
<organism evidence="4 5">
    <name type="scientific">Paenibacillus solanacearum</name>
    <dbReference type="NCBI Taxonomy" id="2048548"/>
    <lineage>
        <taxon>Bacteria</taxon>
        <taxon>Bacillati</taxon>
        <taxon>Bacillota</taxon>
        <taxon>Bacilli</taxon>
        <taxon>Bacillales</taxon>
        <taxon>Paenibacillaceae</taxon>
        <taxon>Paenibacillus</taxon>
    </lineage>
</organism>
<evidence type="ECO:0000259" key="3">
    <source>
        <dbReference type="Pfam" id="PF14285"/>
    </source>
</evidence>
<evidence type="ECO:0000313" key="5">
    <source>
        <dbReference type="Proteomes" id="UP000693672"/>
    </source>
</evidence>
<feature type="transmembrane region" description="Helical" evidence="2">
    <location>
        <begin position="60"/>
        <end position="78"/>
    </location>
</feature>